<accession>A0A9W6V9Z9</accession>
<feature type="region of interest" description="Disordered" evidence="1">
    <location>
        <begin position="37"/>
        <end position="85"/>
    </location>
</feature>
<proteinExistence type="predicted"/>
<evidence type="ECO:0000256" key="1">
    <source>
        <dbReference type="SAM" id="MobiDB-lite"/>
    </source>
</evidence>
<reference evidence="2" key="1">
    <citation type="submission" date="2023-02" db="EMBL/GenBank/DDBJ databases">
        <title>Actinokineospora globicatena NBRC 15670.</title>
        <authorList>
            <person name="Ichikawa N."/>
            <person name="Sato H."/>
            <person name="Tonouchi N."/>
        </authorList>
    </citation>
    <scope>NUCLEOTIDE SEQUENCE</scope>
    <source>
        <strain evidence="2">NBRC 15670</strain>
    </source>
</reference>
<dbReference type="Proteomes" id="UP001165042">
    <property type="component" value="Unassembled WGS sequence"/>
</dbReference>
<comment type="caution">
    <text evidence="2">The sequence shown here is derived from an EMBL/GenBank/DDBJ whole genome shotgun (WGS) entry which is preliminary data.</text>
</comment>
<name>A0A9W6V9Z9_9PSEU</name>
<evidence type="ECO:0000313" key="3">
    <source>
        <dbReference type="Proteomes" id="UP001165042"/>
    </source>
</evidence>
<dbReference type="AlphaFoldDB" id="A0A9W6V9Z9"/>
<organism evidence="2 3">
    <name type="scientific">Actinokineospora globicatena</name>
    <dbReference type="NCBI Taxonomy" id="103729"/>
    <lineage>
        <taxon>Bacteria</taxon>
        <taxon>Bacillati</taxon>
        <taxon>Actinomycetota</taxon>
        <taxon>Actinomycetes</taxon>
        <taxon>Pseudonocardiales</taxon>
        <taxon>Pseudonocardiaceae</taxon>
        <taxon>Actinokineospora</taxon>
    </lineage>
</organism>
<sequence>MTNWSTPISADAAPASRPWSASASAVEFGLIMPMQATDTNSVTSNHTSPRSHTTAASTPSPPTAATTNPATSSARGANHRSSSEFNWATSTIPSAFAPNTRAYCCGLNPWMSCRTNDDPEM</sequence>
<feature type="compositionally biased region" description="Low complexity" evidence="1">
    <location>
        <begin position="47"/>
        <end position="74"/>
    </location>
</feature>
<gene>
    <name evidence="2" type="ORF">Aglo03_46280</name>
</gene>
<protein>
    <submittedName>
        <fullName evidence="2">Uncharacterized protein</fullName>
    </submittedName>
</protein>
<feature type="compositionally biased region" description="Polar residues" evidence="1">
    <location>
        <begin position="37"/>
        <end position="46"/>
    </location>
</feature>
<evidence type="ECO:0000313" key="2">
    <source>
        <dbReference type="EMBL" id="GLW93812.1"/>
    </source>
</evidence>
<dbReference type="EMBL" id="BSSD01000007">
    <property type="protein sequence ID" value="GLW93812.1"/>
    <property type="molecule type" value="Genomic_DNA"/>
</dbReference>
<keyword evidence="3" id="KW-1185">Reference proteome</keyword>